<proteinExistence type="predicted"/>
<evidence type="ECO:0000259" key="1">
    <source>
        <dbReference type="Pfam" id="PF03572"/>
    </source>
</evidence>
<accession>A0ABV8REK5</accession>
<sequence length="492" mass="54497">MMLTRRSVVHLGCSAAILGMGGTGQKLFAEAPTNAKTYADDITILREALTALHPGLYRYLSPRQADAGIKALERSFVNAPDLAQRYLALSRFLASIRCGHSYANFYNQSEAVQTELFKRKTRLPFAFQWIESAMVVTADHGSGIALQPGTQVLRINGVPSKKILAALLPYVRADGHNDAKRRALLSISGYEDFETFDVFHGLIYGAPANGMHEIDMLLPAGQRKIAMIPAISYEDRQSYRRSKAVKADEPLWQWDMRPDGIAVLTMNDWGTYNSNWDWRAWLNDRLNTLENARGLIVDIRANEGGEDCGDELIARFAKNNVPLTDEIKLVSYRTTPKAIDPYLDTWDDSFRTLGEGATPHDTRLFALARSQEETRIAPRGPRIVAPMIILTGPQNSSATFRFSSLCKGAGFATLVGEPTGGNQRGINGGRFFFVRLPASGLEFDLPLIGFFPKNRAPDKGIEPDFLVKTKPADIANGRDVIMETALNLLKSK</sequence>
<dbReference type="EMBL" id="JBHSDH010000011">
    <property type="protein sequence ID" value="MFC4291374.1"/>
    <property type="molecule type" value="Genomic_DNA"/>
</dbReference>
<evidence type="ECO:0000313" key="3">
    <source>
        <dbReference type="Proteomes" id="UP001595887"/>
    </source>
</evidence>
<comment type="caution">
    <text evidence="2">The sequence shown here is derived from an EMBL/GenBank/DDBJ whole genome shotgun (WGS) entry which is preliminary data.</text>
</comment>
<dbReference type="Pfam" id="PF03572">
    <property type="entry name" value="Peptidase_S41"/>
    <property type="match status" value="1"/>
</dbReference>
<protein>
    <submittedName>
        <fullName evidence="2">S41 family peptidase</fullName>
    </submittedName>
</protein>
<dbReference type="InterPro" id="IPR005151">
    <property type="entry name" value="Tail-specific_protease"/>
</dbReference>
<keyword evidence="3" id="KW-1185">Reference proteome</keyword>
<dbReference type="SUPFAM" id="SSF52096">
    <property type="entry name" value="ClpP/crotonase"/>
    <property type="match status" value="1"/>
</dbReference>
<name>A0ABV8REK5_9SPHN</name>
<feature type="domain" description="Tail specific protease" evidence="1">
    <location>
        <begin position="261"/>
        <end position="465"/>
    </location>
</feature>
<gene>
    <name evidence="2" type="ORF">ACFOWX_02985</name>
</gene>
<dbReference type="InterPro" id="IPR029045">
    <property type="entry name" value="ClpP/crotonase-like_dom_sf"/>
</dbReference>
<organism evidence="2 3">
    <name type="scientific">Sphingorhabdus arenilitoris</name>
    <dbReference type="NCBI Taxonomy" id="1490041"/>
    <lineage>
        <taxon>Bacteria</taxon>
        <taxon>Pseudomonadati</taxon>
        <taxon>Pseudomonadota</taxon>
        <taxon>Alphaproteobacteria</taxon>
        <taxon>Sphingomonadales</taxon>
        <taxon>Sphingomonadaceae</taxon>
        <taxon>Sphingorhabdus</taxon>
    </lineage>
</organism>
<reference evidence="3" key="1">
    <citation type="journal article" date="2019" name="Int. J. Syst. Evol. Microbiol.">
        <title>The Global Catalogue of Microorganisms (GCM) 10K type strain sequencing project: providing services to taxonomists for standard genome sequencing and annotation.</title>
        <authorList>
            <consortium name="The Broad Institute Genomics Platform"/>
            <consortium name="The Broad Institute Genome Sequencing Center for Infectious Disease"/>
            <person name="Wu L."/>
            <person name="Ma J."/>
        </authorList>
    </citation>
    <scope>NUCLEOTIDE SEQUENCE [LARGE SCALE GENOMIC DNA]</scope>
    <source>
        <strain evidence="3">CECT 8531</strain>
    </source>
</reference>
<dbReference type="Gene3D" id="3.90.226.10">
    <property type="entry name" value="2-enoyl-CoA Hydratase, Chain A, domain 1"/>
    <property type="match status" value="1"/>
</dbReference>
<dbReference type="RefSeq" id="WP_381421156.1">
    <property type="nucleotide sequence ID" value="NZ_JBHSDH010000011.1"/>
</dbReference>
<dbReference type="Proteomes" id="UP001595887">
    <property type="component" value="Unassembled WGS sequence"/>
</dbReference>
<evidence type="ECO:0000313" key="2">
    <source>
        <dbReference type="EMBL" id="MFC4291374.1"/>
    </source>
</evidence>